<dbReference type="OrthoDB" id="77201at2759"/>
<evidence type="ECO:0000256" key="2">
    <source>
        <dbReference type="ARBA" id="ARBA00004401"/>
    </source>
</evidence>
<proteinExistence type="inferred from homology"/>
<dbReference type="GO" id="GO:0009986">
    <property type="term" value="C:cell surface"/>
    <property type="evidence" value="ECO:0007669"/>
    <property type="project" value="TreeGrafter"/>
</dbReference>
<dbReference type="EMBL" id="AWSO01000058">
    <property type="protein sequence ID" value="ESK95894.1"/>
    <property type="molecule type" value="Genomic_DNA"/>
</dbReference>
<keyword evidence="6" id="KW-0378">Hydrolase</keyword>
<dbReference type="Proteomes" id="UP000017559">
    <property type="component" value="Unassembled WGS sequence"/>
</dbReference>
<keyword evidence="11" id="KW-0624">Polysaccharide degradation</keyword>
<dbReference type="GO" id="GO:0005576">
    <property type="term" value="C:extracellular region"/>
    <property type="evidence" value="ECO:0007669"/>
    <property type="project" value="TreeGrafter"/>
</dbReference>
<comment type="catalytic activity">
    <reaction evidence="1">
        <text>Hydrolysis of (1-&gt;3)-beta-D-glucosidic linkages in (1-&gt;3)-beta-D-glucans.</text>
        <dbReference type="EC" id="3.2.1.39"/>
    </reaction>
</comment>
<keyword evidence="8" id="KW-0325">Glycoprotein</keyword>
<dbReference type="GO" id="GO:0009277">
    <property type="term" value="C:fungal-type cell wall"/>
    <property type="evidence" value="ECO:0007669"/>
    <property type="project" value="TreeGrafter"/>
</dbReference>
<keyword evidence="9" id="KW-0119">Carbohydrate metabolism</keyword>
<keyword evidence="7" id="KW-0472">Membrane</keyword>
<protein>
    <recommendedName>
        <fullName evidence="4">glucan endo-1,3-beta-D-glucosidase</fullName>
        <ecNumber evidence="4">3.2.1.39</ecNumber>
    </recommendedName>
    <alternativeName>
        <fullName evidence="14">Endo-1,3-beta-glucanase btgC</fullName>
    </alternativeName>
    <alternativeName>
        <fullName evidence="13">Laminarinase btgC</fullName>
    </alternativeName>
</protein>
<gene>
    <name evidence="16" type="ORF">Moror_12302</name>
</gene>
<feature type="signal peptide" evidence="15">
    <location>
        <begin position="1"/>
        <end position="22"/>
    </location>
</feature>
<name>V2YW26_MONRO</name>
<comment type="function">
    <text evidence="12">Glucanases play a role in cell expansion during growth, in cell-cell fusion during mating, and in spore release during sporulation. This enzyme may be involved in beta-glucan degradation. Active on laminarin and lichenan.</text>
</comment>
<dbReference type="PANTHER" id="PTHR16631">
    <property type="entry name" value="GLUCAN 1,3-BETA-GLUCOSIDASE"/>
    <property type="match status" value="1"/>
</dbReference>
<evidence type="ECO:0000256" key="11">
    <source>
        <dbReference type="ARBA" id="ARBA00023326"/>
    </source>
</evidence>
<comment type="caution">
    <text evidence="16">The sequence shown here is derived from an EMBL/GenBank/DDBJ whole genome shotgun (WGS) entry which is preliminary data.</text>
</comment>
<keyword evidence="10" id="KW-0961">Cell wall biogenesis/degradation</keyword>
<dbReference type="HOGENOM" id="CLU_052206_0_0_1"/>
<evidence type="ECO:0000313" key="17">
    <source>
        <dbReference type="Proteomes" id="UP000017559"/>
    </source>
</evidence>
<evidence type="ECO:0000256" key="9">
    <source>
        <dbReference type="ARBA" id="ARBA00023277"/>
    </source>
</evidence>
<keyword evidence="5" id="KW-1003">Cell membrane</keyword>
<accession>V2YW26</accession>
<keyword evidence="15" id="KW-0732">Signal</keyword>
<dbReference type="InterPro" id="IPR050732">
    <property type="entry name" value="Beta-glucan_modifiers"/>
</dbReference>
<evidence type="ECO:0000256" key="1">
    <source>
        <dbReference type="ARBA" id="ARBA00000382"/>
    </source>
</evidence>
<evidence type="ECO:0000256" key="15">
    <source>
        <dbReference type="SAM" id="SignalP"/>
    </source>
</evidence>
<comment type="subcellular location">
    <subcellularLocation>
        <location evidence="2">Cell membrane</location>
        <topology evidence="2">Single-pass type II membrane protein</topology>
    </subcellularLocation>
</comment>
<dbReference type="SUPFAM" id="SSF51445">
    <property type="entry name" value="(Trans)glycosidases"/>
    <property type="match status" value="1"/>
</dbReference>
<dbReference type="KEGG" id="mrr:Moror_12302"/>
<evidence type="ECO:0000256" key="6">
    <source>
        <dbReference type="ARBA" id="ARBA00022801"/>
    </source>
</evidence>
<dbReference type="InterPro" id="IPR017853">
    <property type="entry name" value="GH"/>
</dbReference>
<sequence length="359" mass="40047">MRRPSISLIVCLGVLLAKLVAGDVCKPPRVSVDIEANNATDIVDNAAAASCFPALGFQMPSSVPSSLNNWWCPYNQEYAFMGFSYEVSQCQSLSKLRTEFKDIRNTFSGRYVRLYGACDRSGFYDDVVTAAWEAGIGVHALVWFGFDGTDQWIGRRDTLIKTLHNNPKAKFVTRVVQFGSEPLYDWVLDPDQLAAEVRSMKSELADLQIPVTISEMAYGYQEHGGAQSIMDAIDFIDAHMLPFFAQDASTARNSWPLVTRDLDWFIQNGQGKKIYLSQNGWPSTTYEGVEPNSPDAVADVPNERDYFTLLDQKCSYFKSVEGGGVGWFAHIYSDSQEPGYGIYGTNGNPKFDFHPRTSC</sequence>
<evidence type="ECO:0000256" key="12">
    <source>
        <dbReference type="ARBA" id="ARBA00037649"/>
    </source>
</evidence>
<dbReference type="GO" id="GO:0005886">
    <property type="term" value="C:plasma membrane"/>
    <property type="evidence" value="ECO:0007669"/>
    <property type="project" value="UniProtKB-SubCell"/>
</dbReference>
<comment type="similarity">
    <text evidence="3">Belongs to the glycosyl hydrolase 17 family.</text>
</comment>
<evidence type="ECO:0000313" key="16">
    <source>
        <dbReference type="EMBL" id="ESK95894.1"/>
    </source>
</evidence>
<evidence type="ECO:0000256" key="10">
    <source>
        <dbReference type="ARBA" id="ARBA00023316"/>
    </source>
</evidence>
<reference evidence="16 17" key="1">
    <citation type="journal article" date="2014" name="BMC Genomics">
        <title>Genome and secretome analysis of the hemibiotrophic fungal pathogen, Moniliophthora roreri, which causes frosty pod rot disease of cacao: mechanisms of the biotrophic and necrotrophic phases.</title>
        <authorList>
            <person name="Meinhardt L.W."/>
            <person name="Costa G.G.L."/>
            <person name="Thomazella D.P.T."/>
            <person name="Teixeira P.J.P.L."/>
            <person name="Carazzolle M.F."/>
            <person name="Schuster S.C."/>
            <person name="Carlson J.E."/>
            <person name="Guiltinan M.J."/>
            <person name="Mieczkowski P."/>
            <person name="Farmer A."/>
            <person name="Ramaraj T."/>
            <person name="Crozier J."/>
            <person name="Davis R.E."/>
            <person name="Shao J."/>
            <person name="Melnick R.L."/>
            <person name="Pereira G.A.G."/>
            <person name="Bailey B.A."/>
        </authorList>
    </citation>
    <scope>NUCLEOTIDE SEQUENCE [LARGE SCALE GENOMIC DNA]</scope>
    <source>
        <strain evidence="16 17">MCA 2997</strain>
    </source>
</reference>
<dbReference type="PANTHER" id="PTHR16631:SF17">
    <property type="entry name" value="GLUCAN ENDO-1,3-BETA-GLUCOSIDASE BTGC"/>
    <property type="match status" value="1"/>
</dbReference>
<dbReference type="EC" id="3.2.1.39" evidence="4"/>
<dbReference type="GO" id="GO:0071555">
    <property type="term" value="P:cell wall organization"/>
    <property type="evidence" value="ECO:0007669"/>
    <property type="project" value="UniProtKB-KW"/>
</dbReference>
<evidence type="ECO:0000256" key="8">
    <source>
        <dbReference type="ARBA" id="ARBA00023180"/>
    </source>
</evidence>
<evidence type="ECO:0000256" key="3">
    <source>
        <dbReference type="ARBA" id="ARBA00008773"/>
    </source>
</evidence>
<organism evidence="16 17">
    <name type="scientific">Moniliophthora roreri (strain MCA 2997)</name>
    <name type="common">Cocoa frosty pod rot fungus</name>
    <name type="synonym">Crinipellis roreri</name>
    <dbReference type="NCBI Taxonomy" id="1381753"/>
    <lineage>
        <taxon>Eukaryota</taxon>
        <taxon>Fungi</taxon>
        <taxon>Dikarya</taxon>
        <taxon>Basidiomycota</taxon>
        <taxon>Agaricomycotina</taxon>
        <taxon>Agaricomycetes</taxon>
        <taxon>Agaricomycetidae</taxon>
        <taxon>Agaricales</taxon>
        <taxon>Marasmiineae</taxon>
        <taxon>Marasmiaceae</taxon>
        <taxon>Moniliophthora</taxon>
    </lineage>
</organism>
<dbReference type="AlphaFoldDB" id="V2YW26"/>
<keyword evidence="17" id="KW-1185">Reference proteome</keyword>
<evidence type="ECO:0000256" key="13">
    <source>
        <dbReference type="ARBA" id="ARBA00042373"/>
    </source>
</evidence>
<evidence type="ECO:0000256" key="4">
    <source>
        <dbReference type="ARBA" id="ARBA00012780"/>
    </source>
</evidence>
<evidence type="ECO:0000256" key="5">
    <source>
        <dbReference type="ARBA" id="ARBA00022475"/>
    </source>
</evidence>
<dbReference type="GO" id="GO:0042973">
    <property type="term" value="F:glucan endo-1,3-beta-D-glucosidase activity"/>
    <property type="evidence" value="ECO:0007669"/>
    <property type="project" value="UniProtKB-EC"/>
</dbReference>
<dbReference type="GO" id="GO:0000272">
    <property type="term" value="P:polysaccharide catabolic process"/>
    <property type="evidence" value="ECO:0007669"/>
    <property type="project" value="UniProtKB-KW"/>
</dbReference>
<feature type="chain" id="PRO_5004714904" description="glucan endo-1,3-beta-D-glucosidase" evidence="15">
    <location>
        <begin position="23"/>
        <end position="359"/>
    </location>
</feature>
<evidence type="ECO:0000256" key="7">
    <source>
        <dbReference type="ARBA" id="ARBA00023136"/>
    </source>
</evidence>
<evidence type="ECO:0000256" key="14">
    <source>
        <dbReference type="ARBA" id="ARBA00043078"/>
    </source>
</evidence>